<reference evidence="3" key="1">
    <citation type="submission" date="2022-07" db="EMBL/GenBank/DDBJ databases">
        <title>Fungi with potential for degradation of polypropylene.</title>
        <authorList>
            <person name="Gostincar C."/>
        </authorList>
    </citation>
    <scope>NUCLEOTIDE SEQUENCE</scope>
    <source>
        <strain evidence="3">EXF-13308</strain>
    </source>
</reference>
<evidence type="ECO:0000313" key="3">
    <source>
        <dbReference type="EMBL" id="KAJ9132152.1"/>
    </source>
</evidence>
<gene>
    <name evidence="3" type="ORF">NKR23_g11400</name>
</gene>
<proteinExistence type="predicted"/>
<dbReference type="PANTHER" id="PTHR24148">
    <property type="entry name" value="ANKYRIN REPEAT DOMAIN-CONTAINING PROTEIN 39 HOMOLOG-RELATED"/>
    <property type="match status" value="1"/>
</dbReference>
<name>A0AA38RAB2_9PEZI</name>
<organism evidence="3 4">
    <name type="scientific">Pleurostoma richardsiae</name>
    <dbReference type="NCBI Taxonomy" id="41990"/>
    <lineage>
        <taxon>Eukaryota</taxon>
        <taxon>Fungi</taxon>
        <taxon>Dikarya</taxon>
        <taxon>Ascomycota</taxon>
        <taxon>Pezizomycotina</taxon>
        <taxon>Sordariomycetes</taxon>
        <taxon>Sordariomycetidae</taxon>
        <taxon>Calosphaeriales</taxon>
        <taxon>Pleurostomataceae</taxon>
        <taxon>Pleurostoma</taxon>
    </lineage>
</organism>
<protein>
    <recommendedName>
        <fullName evidence="2">Heterokaryon incompatibility domain-containing protein</fullName>
    </recommendedName>
</protein>
<dbReference type="Proteomes" id="UP001174694">
    <property type="component" value="Unassembled WGS sequence"/>
</dbReference>
<accession>A0AA38RAB2</accession>
<dbReference type="Pfam" id="PF06985">
    <property type="entry name" value="HET"/>
    <property type="match status" value="1"/>
</dbReference>
<sequence>MYEPLKTARWHEQDCTRPDVALVDGGISCWSCGAVPDAHSVPESQLLSLPPIEISQSGLNLRWPGSVVYSNISDAEHCEEQSPAEDQSASFASDPRSSDPRSAEPEIASSFTHPAYADSLKSNEIRLLRLHAGSGEDPVHATFVAGRIKDVPKYEAVSYTWADEFGDLWRSKRMFLGKFWDILFVTSNCEAALKRLRHEKSDRLLWIDAVCINQEDRDERSHQVGLMRDIYSGADKVLAFVGQSSEDSDHAVMLINYGAEFLTDVEKVALRNFFNRPYFQRLWVVQETVLSKSLEIYCGGRPAICCMTGDFRWKLFVQEGLAPAWIQYLQAGTAFEPQDSIALLATTESCRFSDPRDRVFGLLGLIKDIEKHGLEPDYSLSAREVLIGIAAFLVQRHRLLADVLNHASSGTRVSELPSWVPDWSSRIGEGVIRSRAARFIALGSSGSYKHERHLLVESFKMPRNPRIPVVSTYHLHDYKRGSSRPTFVIDRRTGLLEVTAARFCDFSQESVSATEVDGIGRLVFVWDRGRSKAPITFIPAMDITLDPRYCVFFVAGTTKPVILRQALGGRYSCVSTCGILLKEEGFDNGLGHIDTAEVREPIISRAEYMFSAIGYQKTATWTYLWDDWLKTERRISWIYRDPHKLRQLALELERGDEVWTVEKHAGQVLALLVSLLDTYPLSPMQMSAEIRPPAEHPSRSEKRAYYDPEELSRFNEIRSWADDTEDLLDAFGMIHEYGQPSVYEMLSGWDARLRFLDGASHIKRSLFSVEKIRSSYDESWYDWSLASLVVQYMVSCLTGHEDDVVAEVKSAVDAVKLENLLWSWERFGKIVELRREATRRFPDVEKMDIEEAATSFLPFEATTSFKEFNLDHFLPETVQIV</sequence>
<dbReference type="InterPro" id="IPR052895">
    <property type="entry name" value="HetReg/Transcr_Mod"/>
</dbReference>
<feature type="region of interest" description="Disordered" evidence="1">
    <location>
        <begin position="76"/>
        <end position="108"/>
    </location>
</feature>
<evidence type="ECO:0000259" key="2">
    <source>
        <dbReference type="Pfam" id="PF06985"/>
    </source>
</evidence>
<dbReference type="EMBL" id="JANBVO010000060">
    <property type="protein sequence ID" value="KAJ9132152.1"/>
    <property type="molecule type" value="Genomic_DNA"/>
</dbReference>
<evidence type="ECO:0000313" key="4">
    <source>
        <dbReference type="Proteomes" id="UP001174694"/>
    </source>
</evidence>
<evidence type="ECO:0000256" key="1">
    <source>
        <dbReference type="SAM" id="MobiDB-lite"/>
    </source>
</evidence>
<dbReference type="AlphaFoldDB" id="A0AA38RAB2"/>
<keyword evidence="4" id="KW-1185">Reference proteome</keyword>
<dbReference type="InterPro" id="IPR010730">
    <property type="entry name" value="HET"/>
</dbReference>
<dbReference type="PANTHER" id="PTHR24148:SF81">
    <property type="entry name" value="HETEROKARYON INCOMPATIBILITY DOMAIN-CONTAINING PROTEIN"/>
    <property type="match status" value="1"/>
</dbReference>
<feature type="domain" description="Heterokaryon incompatibility" evidence="2">
    <location>
        <begin position="154"/>
        <end position="287"/>
    </location>
</feature>
<comment type="caution">
    <text evidence="3">The sequence shown here is derived from an EMBL/GenBank/DDBJ whole genome shotgun (WGS) entry which is preliminary data.</text>
</comment>